<proteinExistence type="predicted"/>
<name>A0A815FBW5_9BILA</name>
<evidence type="ECO:0000313" key="9">
    <source>
        <dbReference type="EMBL" id="CAF3955376.1"/>
    </source>
</evidence>
<dbReference type="InterPro" id="IPR018114">
    <property type="entry name" value="TRYPSIN_HIS"/>
</dbReference>
<dbReference type="FunFam" id="2.40.10.10:FF:000120">
    <property type="entry name" value="Putative serine protease"/>
    <property type="match status" value="1"/>
</dbReference>
<keyword evidence="2" id="KW-0732">Signal</keyword>
<evidence type="ECO:0000313" key="10">
    <source>
        <dbReference type="Proteomes" id="UP000663889"/>
    </source>
</evidence>
<dbReference type="InterPro" id="IPR001314">
    <property type="entry name" value="Peptidase_S1A"/>
</dbReference>
<comment type="caution">
    <text evidence="8">The sequence shown here is derived from an EMBL/GenBank/DDBJ whole genome shotgun (WGS) entry which is preliminary data.</text>
</comment>
<dbReference type="InterPro" id="IPR001254">
    <property type="entry name" value="Trypsin_dom"/>
</dbReference>
<evidence type="ECO:0000256" key="6">
    <source>
        <dbReference type="RuleBase" id="RU363034"/>
    </source>
</evidence>
<dbReference type="GO" id="GO:0004252">
    <property type="term" value="F:serine-type endopeptidase activity"/>
    <property type="evidence" value="ECO:0007669"/>
    <property type="project" value="InterPro"/>
</dbReference>
<sequence>MLLFVIVQPSYQYNYSCNSSASCGCSSNSAAVTRIVGGESAGTSTWGWAVSISIRGTSLCGGAILSSSWIITAAHCVYGISASQVTVYAGSNTRYSGQSRVASSITVNPSYVNTTKVNDIALIRLSTPLTMSSSTVKIICIPYVSSATLLAGEWPSADLYVVAVGWGTLWEGGSLPTALQQVTVQTIDYRQSSCTSVLNNRAMQFCAGISGGGKDTCQGDSGGPLMMFTTSNQWILVGVTSYGVGCARAAYSGVYTRVAYYQNWISTTTSGAYTNAASSDSANIDPFSSTVSLTISHLLLLLPLLICIKIYLT</sequence>
<dbReference type="EMBL" id="CAJOBE010004973">
    <property type="protein sequence ID" value="CAF3955376.1"/>
    <property type="molecule type" value="Genomic_DNA"/>
</dbReference>
<keyword evidence="3 6" id="KW-0378">Hydrolase</keyword>
<dbReference type="PROSITE" id="PS00135">
    <property type="entry name" value="TRYPSIN_SER"/>
    <property type="match status" value="1"/>
</dbReference>
<evidence type="ECO:0000259" key="7">
    <source>
        <dbReference type="PROSITE" id="PS50240"/>
    </source>
</evidence>
<dbReference type="PROSITE" id="PS00134">
    <property type="entry name" value="TRYPSIN_HIS"/>
    <property type="match status" value="1"/>
</dbReference>
<dbReference type="InterPro" id="IPR009003">
    <property type="entry name" value="Peptidase_S1_PA"/>
</dbReference>
<evidence type="ECO:0000256" key="5">
    <source>
        <dbReference type="ARBA" id="ARBA00023157"/>
    </source>
</evidence>
<dbReference type="PANTHER" id="PTHR24252:SF7">
    <property type="entry name" value="HYALIN"/>
    <property type="match status" value="1"/>
</dbReference>
<feature type="domain" description="Peptidase S1" evidence="7">
    <location>
        <begin position="35"/>
        <end position="270"/>
    </location>
</feature>
<dbReference type="CDD" id="cd00190">
    <property type="entry name" value="Tryp_SPc"/>
    <property type="match status" value="1"/>
</dbReference>
<reference evidence="8" key="1">
    <citation type="submission" date="2021-02" db="EMBL/GenBank/DDBJ databases">
        <authorList>
            <person name="Nowell W R."/>
        </authorList>
    </citation>
    <scope>NUCLEOTIDE SEQUENCE</scope>
</reference>
<dbReference type="PANTHER" id="PTHR24252">
    <property type="entry name" value="ACROSIN-RELATED"/>
    <property type="match status" value="1"/>
</dbReference>
<evidence type="ECO:0000256" key="3">
    <source>
        <dbReference type="ARBA" id="ARBA00022801"/>
    </source>
</evidence>
<evidence type="ECO:0000256" key="4">
    <source>
        <dbReference type="ARBA" id="ARBA00022825"/>
    </source>
</evidence>
<dbReference type="Pfam" id="PF00089">
    <property type="entry name" value="Trypsin"/>
    <property type="match status" value="1"/>
</dbReference>
<dbReference type="AlphaFoldDB" id="A0A815FBW5"/>
<dbReference type="SMART" id="SM00020">
    <property type="entry name" value="Tryp_SPc"/>
    <property type="match status" value="1"/>
</dbReference>
<dbReference type="EMBL" id="CAJNOU010002507">
    <property type="protein sequence ID" value="CAF1327102.1"/>
    <property type="molecule type" value="Genomic_DNA"/>
</dbReference>
<accession>A0A815FBW5</accession>
<dbReference type="PRINTS" id="PR00722">
    <property type="entry name" value="CHYMOTRYPSIN"/>
</dbReference>
<dbReference type="SUPFAM" id="SSF50494">
    <property type="entry name" value="Trypsin-like serine proteases"/>
    <property type="match status" value="1"/>
</dbReference>
<evidence type="ECO:0000256" key="1">
    <source>
        <dbReference type="ARBA" id="ARBA00022670"/>
    </source>
</evidence>
<organism evidence="8 10">
    <name type="scientific">Rotaria sordida</name>
    <dbReference type="NCBI Taxonomy" id="392033"/>
    <lineage>
        <taxon>Eukaryota</taxon>
        <taxon>Metazoa</taxon>
        <taxon>Spiralia</taxon>
        <taxon>Gnathifera</taxon>
        <taxon>Rotifera</taxon>
        <taxon>Eurotatoria</taxon>
        <taxon>Bdelloidea</taxon>
        <taxon>Philodinida</taxon>
        <taxon>Philodinidae</taxon>
        <taxon>Rotaria</taxon>
    </lineage>
</organism>
<evidence type="ECO:0000256" key="2">
    <source>
        <dbReference type="ARBA" id="ARBA00022729"/>
    </source>
</evidence>
<keyword evidence="1 6" id="KW-0645">Protease</keyword>
<dbReference type="Proteomes" id="UP000663889">
    <property type="component" value="Unassembled WGS sequence"/>
</dbReference>
<dbReference type="GO" id="GO:0006508">
    <property type="term" value="P:proteolysis"/>
    <property type="evidence" value="ECO:0007669"/>
    <property type="project" value="UniProtKB-KW"/>
</dbReference>
<dbReference type="InterPro" id="IPR043504">
    <property type="entry name" value="Peptidase_S1_PA_chymotrypsin"/>
</dbReference>
<evidence type="ECO:0000313" key="8">
    <source>
        <dbReference type="EMBL" id="CAF1327102.1"/>
    </source>
</evidence>
<keyword evidence="5" id="KW-1015">Disulfide bond</keyword>
<dbReference type="PROSITE" id="PS50240">
    <property type="entry name" value="TRYPSIN_DOM"/>
    <property type="match status" value="1"/>
</dbReference>
<protein>
    <recommendedName>
        <fullName evidence="7">Peptidase S1 domain-containing protein</fullName>
    </recommendedName>
</protein>
<dbReference type="Proteomes" id="UP000663874">
    <property type="component" value="Unassembled WGS sequence"/>
</dbReference>
<gene>
    <name evidence="9" type="ORF">FNK824_LOCUS23468</name>
    <name evidence="8" type="ORF">SEV965_LOCUS27625</name>
</gene>
<dbReference type="InterPro" id="IPR033116">
    <property type="entry name" value="TRYPSIN_SER"/>
</dbReference>
<dbReference type="Gene3D" id="2.40.10.10">
    <property type="entry name" value="Trypsin-like serine proteases"/>
    <property type="match status" value="1"/>
</dbReference>
<keyword evidence="4 6" id="KW-0720">Serine protease</keyword>